<reference evidence="2 3" key="1">
    <citation type="submission" date="2018-06" db="EMBL/GenBank/DDBJ databases">
        <title>WGS assembly of Brassica rapa FPsc.</title>
        <authorList>
            <person name="Bowman J."/>
            <person name="Kohchi T."/>
            <person name="Yamato K."/>
            <person name="Jenkins J."/>
            <person name="Shu S."/>
            <person name="Ishizaki K."/>
            <person name="Yamaoka S."/>
            <person name="Nishihama R."/>
            <person name="Nakamura Y."/>
            <person name="Berger F."/>
            <person name="Adam C."/>
            <person name="Aki S."/>
            <person name="Althoff F."/>
            <person name="Araki T."/>
            <person name="Arteaga-Vazquez M."/>
            <person name="Balasubrmanian S."/>
            <person name="Bauer D."/>
            <person name="Boehm C."/>
            <person name="Briginshaw L."/>
            <person name="Caballero-Perez J."/>
            <person name="Catarino B."/>
            <person name="Chen F."/>
            <person name="Chiyoda S."/>
            <person name="Chovatia M."/>
            <person name="Davies K."/>
            <person name="Delmans M."/>
            <person name="Demura T."/>
            <person name="Dierschke T."/>
            <person name="Dolan L."/>
            <person name="Dorantes-Acosta A."/>
            <person name="Eklund D."/>
            <person name="Florent S."/>
            <person name="Flores-Sandoval E."/>
            <person name="Fujiyama A."/>
            <person name="Fukuzawa H."/>
            <person name="Galik B."/>
            <person name="Grimanelli D."/>
            <person name="Grimwood J."/>
            <person name="Grossniklaus U."/>
            <person name="Hamada T."/>
            <person name="Haseloff J."/>
            <person name="Hetherington A."/>
            <person name="Higo A."/>
            <person name="Hirakawa Y."/>
            <person name="Hundley H."/>
            <person name="Ikeda Y."/>
            <person name="Inoue K."/>
            <person name="Inoue S."/>
            <person name="Ishida S."/>
            <person name="Jia Q."/>
            <person name="Kakita M."/>
            <person name="Kanazawa T."/>
            <person name="Kawai Y."/>
            <person name="Kawashima T."/>
            <person name="Kennedy M."/>
            <person name="Kinose K."/>
            <person name="Kinoshita T."/>
            <person name="Kohara Y."/>
            <person name="Koide E."/>
            <person name="Komatsu K."/>
            <person name="Kopischke S."/>
            <person name="Kubo M."/>
            <person name="Kyozuka J."/>
            <person name="Lagercrantz U."/>
            <person name="Lin S."/>
            <person name="Lindquist E."/>
            <person name="Lipzen A."/>
            <person name="Lu C."/>
            <person name="Luna E."/>
            <person name="Martienssen R."/>
            <person name="Minamino N."/>
            <person name="Mizutani M."/>
            <person name="Mizutani M."/>
            <person name="Mochizuki N."/>
            <person name="Monte I."/>
            <person name="Mosher R."/>
            <person name="Nagasaki H."/>
            <person name="Nakagami H."/>
            <person name="Naramoto S."/>
            <person name="Nishitani K."/>
            <person name="Ohtani M."/>
            <person name="Okamoto T."/>
            <person name="Okumura M."/>
            <person name="Phillips J."/>
            <person name="Pollak B."/>
            <person name="Reinders A."/>
            <person name="Roevekamp M."/>
            <person name="Sano R."/>
            <person name="Sawa S."/>
            <person name="Schmid M."/>
            <person name="Shirakawa M."/>
            <person name="Solano R."/>
            <person name="Spunde A."/>
            <person name="Suetsugu N."/>
            <person name="Sugano S."/>
            <person name="Sugiyama A."/>
            <person name="Sun R."/>
            <person name="Suzuki Y."/>
            <person name="Takenaka M."/>
            <person name="Takezawa D."/>
            <person name="Tomogane H."/>
            <person name="Tsuzuki M."/>
            <person name="Ueda T."/>
            <person name="Umeda M."/>
            <person name="Ward J."/>
            <person name="Watanabe Y."/>
            <person name="Yazaki K."/>
            <person name="Yokoyama R."/>
            <person name="Yoshitake Y."/>
            <person name="Yotsui I."/>
            <person name="Zachgo S."/>
            <person name="Schmutz J."/>
        </authorList>
    </citation>
    <scope>NUCLEOTIDE SEQUENCE [LARGE SCALE GENOMIC DNA]</scope>
    <source>
        <strain evidence="3">cv. B-3</strain>
    </source>
</reference>
<name>A0A397XXD2_BRACM</name>
<sequence length="75" mass="8612">MFFPPLISCLLRHVSSAAGFIGDEKFSNRIWLLSTSISQSFSIKKSHTWDKGDERGIRASREIKFAARPLESWRL</sequence>
<dbReference type="EMBL" id="CM010636">
    <property type="protein sequence ID" value="RID45627.1"/>
    <property type="molecule type" value="Genomic_DNA"/>
</dbReference>
<gene>
    <name evidence="2" type="ORF">BRARA_I02337</name>
</gene>
<evidence type="ECO:0000256" key="1">
    <source>
        <dbReference type="SAM" id="SignalP"/>
    </source>
</evidence>
<evidence type="ECO:0008006" key="4">
    <source>
        <dbReference type="Google" id="ProtNLM"/>
    </source>
</evidence>
<feature type="chain" id="PRO_5017304162" description="Secreted protein" evidence="1">
    <location>
        <begin position="18"/>
        <end position="75"/>
    </location>
</feature>
<evidence type="ECO:0000313" key="3">
    <source>
        <dbReference type="Proteomes" id="UP000264353"/>
    </source>
</evidence>
<accession>A0A397XXD2</accession>
<feature type="signal peptide" evidence="1">
    <location>
        <begin position="1"/>
        <end position="17"/>
    </location>
</feature>
<keyword evidence="1" id="KW-0732">Signal</keyword>
<organism evidence="2 3">
    <name type="scientific">Brassica campestris</name>
    <name type="common">Field mustard</name>
    <dbReference type="NCBI Taxonomy" id="3711"/>
    <lineage>
        <taxon>Eukaryota</taxon>
        <taxon>Viridiplantae</taxon>
        <taxon>Streptophyta</taxon>
        <taxon>Embryophyta</taxon>
        <taxon>Tracheophyta</taxon>
        <taxon>Spermatophyta</taxon>
        <taxon>Magnoliopsida</taxon>
        <taxon>eudicotyledons</taxon>
        <taxon>Gunneridae</taxon>
        <taxon>Pentapetalae</taxon>
        <taxon>rosids</taxon>
        <taxon>malvids</taxon>
        <taxon>Brassicales</taxon>
        <taxon>Brassicaceae</taxon>
        <taxon>Brassiceae</taxon>
        <taxon>Brassica</taxon>
    </lineage>
</organism>
<protein>
    <recommendedName>
        <fullName evidence="4">Secreted protein</fullName>
    </recommendedName>
</protein>
<evidence type="ECO:0000313" key="2">
    <source>
        <dbReference type="EMBL" id="RID45627.1"/>
    </source>
</evidence>
<proteinExistence type="predicted"/>
<dbReference type="Proteomes" id="UP000264353">
    <property type="component" value="Chromosome A9"/>
</dbReference>
<dbReference type="AlphaFoldDB" id="A0A397XXD2"/>